<organism evidence="12 13">
    <name type="scientific">Algoriphagus lacus</name>
    <dbReference type="NCBI Taxonomy" id="2056311"/>
    <lineage>
        <taxon>Bacteria</taxon>
        <taxon>Pseudomonadati</taxon>
        <taxon>Bacteroidota</taxon>
        <taxon>Cytophagia</taxon>
        <taxon>Cytophagales</taxon>
        <taxon>Cyclobacteriaceae</taxon>
        <taxon>Algoriphagus</taxon>
    </lineage>
</organism>
<keyword evidence="4 9" id="KW-0812">Transmembrane</keyword>
<dbReference type="Gene3D" id="1.20.1560.10">
    <property type="entry name" value="ABC transporter type 1, transmembrane domain"/>
    <property type="match status" value="1"/>
</dbReference>
<feature type="transmembrane region" description="Helical" evidence="9">
    <location>
        <begin position="16"/>
        <end position="43"/>
    </location>
</feature>
<dbReference type="Pfam" id="PF00664">
    <property type="entry name" value="ABC_membrane"/>
    <property type="match status" value="1"/>
</dbReference>
<protein>
    <submittedName>
        <fullName evidence="12">ABC transporter ATP-binding protein</fullName>
    </submittedName>
</protein>
<dbReference type="SUPFAM" id="SSF52540">
    <property type="entry name" value="P-loop containing nucleoside triphosphate hydrolases"/>
    <property type="match status" value="1"/>
</dbReference>
<dbReference type="GO" id="GO:0005886">
    <property type="term" value="C:plasma membrane"/>
    <property type="evidence" value="ECO:0007669"/>
    <property type="project" value="UniProtKB-SubCell"/>
</dbReference>
<evidence type="ECO:0000256" key="7">
    <source>
        <dbReference type="ARBA" id="ARBA00022989"/>
    </source>
</evidence>
<name>A0A418PTQ4_9BACT</name>
<dbReference type="SMART" id="SM00382">
    <property type="entry name" value="AAA"/>
    <property type="match status" value="1"/>
</dbReference>
<evidence type="ECO:0000256" key="6">
    <source>
        <dbReference type="ARBA" id="ARBA00022840"/>
    </source>
</evidence>
<dbReference type="PANTHER" id="PTHR43394:SF1">
    <property type="entry name" value="ATP-BINDING CASSETTE SUB-FAMILY B MEMBER 10, MITOCHONDRIAL"/>
    <property type="match status" value="1"/>
</dbReference>
<dbReference type="RefSeq" id="WP_119477327.1">
    <property type="nucleotide sequence ID" value="NZ_QXML01000003.1"/>
</dbReference>
<feature type="transmembrane region" description="Helical" evidence="9">
    <location>
        <begin position="176"/>
        <end position="198"/>
    </location>
</feature>
<feature type="domain" description="ABC transporter" evidence="10">
    <location>
        <begin position="351"/>
        <end position="586"/>
    </location>
</feature>
<dbReference type="InterPro" id="IPR027417">
    <property type="entry name" value="P-loop_NTPase"/>
</dbReference>
<evidence type="ECO:0000313" key="12">
    <source>
        <dbReference type="EMBL" id="RIW16471.1"/>
    </source>
</evidence>
<comment type="caution">
    <text evidence="12">The sequence shown here is derived from an EMBL/GenBank/DDBJ whole genome shotgun (WGS) entry which is preliminary data.</text>
</comment>
<comment type="subcellular location">
    <subcellularLocation>
        <location evidence="1">Cell membrane</location>
        <topology evidence="1">Multi-pass membrane protein</topology>
    </subcellularLocation>
</comment>
<dbReference type="InterPro" id="IPR036640">
    <property type="entry name" value="ABC1_TM_sf"/>
</dbReference>
<dbReference type="Proteomes" id="UP000283522">
    <property type="component" value="Unassembled WGS sequence"/>
</dbReference>
<evidence type="ECO:0000256" key="5">
    <source>
        <dbReference type="ARBA" id="ARBA00022741"/>
    </source>
</evidence>
<accession>A0A418PTQ4</accession>
<evidence type="ECO:0000259" key="10">
    <source>
        <dbReference type="PROSITE" id="PS50893"/>
    </source>
</evidence>
<evidence type="ECO:0000256" key="9">
    <source>
        <dbReference type="SAM" id="Phobius"/>
    </source>
</evidence>
<gene>
    <name evidence="12" type="ORF">D0X99_07515</name>
</gene>
<dbReference type="SUPFAM" id="SSF90123">
    <property type="entry name" value="ABC transporter transmembrane region"/>
    <property type="match status" value="1"/>
</dbReference>
<dbReference type="PROSITE" id="PS00211">
    <property type="entry name" value="ABC_TRANSPORTER_1"/>
    <property type="match status" value="1"/>
</dbReference>
<dbReference type="InterPro" id="IPR011527">
    <property type="entry name" value="ABC1_TM_dom"/>
</dbReference>
<dbReference type="InterPro" id="IPR003593">
    <property type="entry name" value="AAA+_ATPase"/>
</dbReference>
<dbReference type="OrthoDB" id="1111069at2"/>
<evidence type="ECO:0000313" key="13">
    <source>
        <dbReference type="Proteomes" id="UP000283522"/>
    </source>
</evidence>
<dbReference type="EMBL" id="QXML01000003">
    <property type="protein sequence ID" value="RIW16471.1"/>
    <property type="molecule type" value="Genomic_DNA"/>
</dbReference>
<keyword evidence="13" id="KW-1185">Reference proteome</keyword>
<dbReference type="PROSITE" id="PS50929">
    <property type="entry name" value="ABC_TM1F"/>
    <property type="match status" value="1"/>
</dbReference>
<sequence length="596" mass="67204">MKPLWRINKYLYKYKGLLLLGIIFTVISNIFVIIPAQLVRIAIDYVVESFSLYRPLMKGGLGEFARENFLDFVFVFGILILVMALLRGFFLFLIRQTIIIMSRKVEYDMKNEIFEHYQNLPLSFYRKNSTGDLMARISEDVSRVRMYLGPAIMYGLNLLILFPLVIFYMISVNPELTLYSLLPLPILSVSIYFVNNLINERSEKIQKSLSELSTFVQEAFSGIRVLKAFVREEDSAREFTKASEEYKHKSIELTRVNALFFPLIMALVGISTIITVYAGGLMVIQGEIGYGVIAEFILYVNILTWPVTSLGWVTSIVQRAAASQTRINEFLDIQNDIVSTENLKAEIEGDIEVKDLTFVYPDSGIKALDHISFKIKAGETLGIIGTTGSGKSTIANLLMRMYDPTSGFIEIDGKDIRRYNISDLRRQMGFVPQDVFLFSDTISNNIAFGLDHADQALIEKAAKDADVFQNIIDFPKGFETMLGERGITLSGGQKQRVSIARAIAKEPKILILDDCLSAVDTKTENSILSALKRIMENRTSVIISHRVSSAKLADHIIVLHDGKIIERGNHESLMSKKGVYAELFEKQTQSSESIEG</sequence>
<evidence type="ECO:0000256" key="4">
    <source>
        <dbReference type="ARBA" id="ARBA00022692"/>
    </source>
</evidence>
<reference evidence="12 13" key="1">
    <citation type="submission" date="2018-09" db="EMBL/GenBank/DDBJ databases">
        <authorList>
            <person name="Wang X."/>
            <person name="Du Z."/>
        </authorList>
    </citation>
    <scope>NUCLEOTIDE SEQUENCE [LARGE SCALE GENOMIC DNA]</scope>
    <source>
        <strain evidence="12 13">N3</strain>
    </source>
</reference>
<dbReference type="GO" id="GO:0016887">
    <property type="term" value="F:ATP hydrolysis activity"/>
    <property type="evidence" value="ECO:0007669"/>
    <property type="project" value="InterPro"/>
</dbReference>
<keyword evidence="3" id="KW-1003">Cell membrane</keyword>
<dbReference type="InterPro" id="IPR017871">
    <property type="entry name" value="ABC_transporter-like_CS"/>
</dbReference>
<feature type="domain" description="ABC transmembrane type-1" evidence="11">
    <location>
        <begin position="19"/>
        <end position="319"/>
    </location>
</feature>
<dbReference type="AlphaFoldDB" id="A0A418PTQ4"/>
<dbReference type="InterPro" id="IPR039421">
    <property type="entry name" value="Type_1_exporter"/>
</dbReference>
<dbReference type="Gene3D" id="3.40.50.300">
    <property type="entry name" value="P-loop containing nucleotide triphosphate hydrolases"/>
    <property type="match status" value="1"/>
</dbReference>
<keyword evidence="8 9" id="KW-0472">Membrane</keyword>
<feature type="transmembrane region" description="Helical" evidence="9">
    <location>
        <begin position="151"/>
        <end position="170"/>
    </location>
</feature>
<dbReference type="Pfam" id="PF00005">
    <property type="entry name" value="ABC_tran"/>
    <property type="match status" value="1"/>
</dbReference>
<dbReference type="GO" id="GO:0005524">
    <property type="term" value="F:ATP binding"/>
    <property type="evidence" value="ECO:0007669"/>
    <property type="project" value="UniProtKB-KW"/>
</dbReference>
<dbReference type="FunFam" id="3.40.50.300:FF:000221">
    <property type="entry name" value="Multidrug ABC transporter ATP-binding protein"/>
    <property type="match status" value="1"/>
</dbReference>
<keyword evidence="2" id="KW-0813">Transport</keyword>
<feature type="transmembrane region" description="Helical" evidence="9">
    <location>
        <begin position="296"/>
        <end position="317"/>
    </location>
</feature>
<evidence type="ECO:0000259" key="11">
    <source>
        <dbReference type="PROSITE" id="PS50929"/>
    </source>
</evidence>
<keyword evidence="6 12" id="KW-0067">ATP-binding</keyword>
<evidence type="ECO:0000256" key="1">
    <source>
        <dbReference type="ARBA" id="ARBA00004651"/>
    </source>
</evidence>
<feature type="transmembrane region" description="Helical" evidence="9">
    <location>
        <begin position="259"/>
        <end position="284"/>
    </location>
</feature>
<dbReference type="PANTHER" id="PTHR43394">
    <property type="entry name" value="ATP-DEPENDENT PERMEASE MDL1, MITOCHONDRIAL"/>
    <property type="match status" value="1"/>
</dbReference>
<keyword evidence="7 9" id="KW-1133">Transmembrane helix</keyword>
<proteinExistence type="predicted"/>
<dbReference type="PROSITE" id="PS50893">
    <property type="entry name" value="ABC_TRANSPORTER_2"/>
    <property type="match status" value="1"/>
</dbReference>
<feature type="transmembrane region" description="Helical" evidence="9">
    <location>
        <begin position="72"/>
        <end position="94"/>
    </location>
</feature>
<evidence type="ECO:0000256" key="3">
    <source>
        <dbReference type="ARBA" id="ARBA00022475"/>
    </source>
</evidence>
<dbReference type="InterPro" id="IPR003439">
    <property type="entry name" value="ABC_transporter-like_ATP-bd"/>
</dbReference>
<evidence type="ECO:0000256" key="2">
    <source>
        <dbReference type="ARBA" id="ARBA00022448"/>
    </source>
</evidence>
<dbReference type="GO" id="GO:0015421">
    <property type="term" value="F:ABC-type oligopeptide transporter activity"/>
    <property type="evidence" value="ECO:0007669"/>
    <property type="project" value="TreeGrafter"/>
</dbReference>
<dbReference type="CDD" id="cd18541">
    <property type="entry name" value="ABC_6TM_TmrB_like"/>
    <property type="match status" value="1"/>
</dbReference>
<keyword evidence="5" id="KW-0547">Nucleotide-binding</keyword>
<evidence type="ECO:0000256" key="8">
    <source>
        <dbReference type="ARBA" id="ARBA00023136"/>
    </source>
</evidence>